<dbReference type="EMBL" id="JAKZFC010000001">
    <property type="protein sequence ID" value="MCH7320266.1"/>
    <property type="molecule type" value="Genomic_DNA"/>
</dbReference>
<dbReference type="SUPFAM" id="SSF51338">
    <property type="entry name" value="Composite domain of metallo-dependent hydrolases"/>
    <property type="match status" value="1"/>
</dbReference>
<dbReference type="InterPro" id="IPR052349">
    <property type="entry name" value="Metallo-hydrolase_Enzymes"/>
</dbReference>
<name>A0ABS9U7E8_9BACL</name>
<dbReference type="Gene3D" id="2.30.40.10">
    <property type="entry name" value="Urease, subunit C, domain 1"/>
    <property type="match status" value="1"/>
</dbReference>
<evidence type="ECO:0000313" key="2">
    <source>
        <dbReference type="EMBL" id="MCH7320266.1"/>
    </source>
</evidence>
<dbReference type="Gene3D" id="3.20.20.140">
    <property type="entry name" value="Metal-dependent hydrolases"/>
    <property type="match status" value="1"/>
</dbReference>
<dbReference type="CDD" id="cd01293">
    <property type="entry name" value="Bact_CD"/>
    <property type="match status" value="1"/>
</dbReference>
<dbReference type="NCBIfam" id="NF005312">
    <property type="entry name" value="PRK06846.1"/>
    <property type="match status" value="1"/>
</dbReference>
<dbReference type="PANTHER" id="PTHR32027">
    <property type="entry name" value="CYTOSINE DEAMINASE"/>
    <property type="match status" value="1"/>
</dbReference>
<dbReference type="InterPro" id="IPR032466">
    <property type="entry name" value="Metal_Hydrolase"/>
</dbReference>
<dbReference type="Pfam" id="PF07969">
    <property type="entry name" value="Amidohydro_3"/>
    <property type="match status" value="1"/>
</dbReference>
<sequence>MSLLLKNVRLETGYQFENEEVIATNTELMDILMEDGVFKKIEKQIEPSENVTVLDAKGRLLLPSLKDMHIHLDKTYYSGPWKAPTIAKKGIWTRIEEEQQLLPEQLPVMVDRAQAIIEMLISNGHTHVRTHCNVDPQIGTKHVELVLELLESYRDKITYELVAFPQHGLLHSQVEQQLQQALQMGATYIGGLDPATVDQDINRSLETMVRLAHEADKGIDIHLHDGGTLGEYEIHRLMDYLEHYQFKNEVTISHAFALADISATSLEKLMERMKKHQINIATTVPFGQNRPTIPIFQLTNAGIGVAVGHDSLTDHWSPFGSGDTVDKLKILAERFYCSDERRLGQCWKFGSGNLTPLNEQGLQQWPKIGDEANAVLVEAVCSAQVIARNRPIEYVLFRGNVTFEKQ</sequence>
<dbReference type="InterPro" id="IPR013108">
    <property type="entry name" value="Amidohydro_3"/>
</dbReference>
<accession>A0ABS9U7E8</accession>
<dbReference type="InterPro" id="IPR011059">
    <property type="entry name" value="Metal-dep_hydrolase_composite"/>
</dbReference>
<proteinExistence type="predicted"/>
<dbReference type="RefSeq" id="WP_241367292.1">
    <property type="nucleotide sequence ID" value="NZ_JAKZFC010000001.1"/>
</dbReference>
<protein>
    <submittedName>
        <fullName evidence="2">Amidohydrolase</fullName>
    </submittedName>
</protein>
<dbReference type="PANTHER" id="PTHR32027:SF9">
    <property type="entry name" value="BLL3847 PROTEIN"/>
    <property type="match status" value="1"/>
</dbReference>
<evidence type="ECO:0000313" key="3">
    <source>
        <dbReference type="Proteomes" id="UP001316087"/>
    </source>
</evidence>
<evidence type="ECO:0000259" key="1">
    <source>
        <dbReference type="Pfam" id="PF07969"/>
    </source>
</evidence>
<organism evidence="2 3">
    <name type="scientific">Solibacillus palustris</name>
    <dbReference type="NCBI Taxonomy" id="2908203"/>
    <lineage>
        <taxon>Bacteria</taxon>
        <taxon>Bacillati</taxon>
        <taxon>Bacillota</taxon>
        <taxon>Bacilli</taxon>
        <taxon>Bacillales</taxon>
        <taxon>Caryophanaceae</taxon>
        <taxon>Solibacillus</taxon>
    </lineage>
</organism>
<comment type="caution">
    <text evidence="2">The sequence shown here is derived from an EMBL/GenBank/DDBJ whole genome shotgun (WGS) entry which is preliminary data.</text>
</comment>
<feature type="domain" description="Amidohydrolase 3" evidence="1">
    <location>
        <begin position="166"/>
        <end position="333"/>
    </location>
</feature>
<keyword evidence="3" id="KW-1185">Reference proteome</keyword>
<dbReference type="Proteomes" id="UP001316087">
    <property type="component" value="Unassembled WGS sequence"/>
</dbReference>
<gene>
    <name evidence="2" type="ORF">LZ480_00070</name>
</gene>
<dbReference type="SUPFAM" id="SSF51556">
    <property type="entry name" value="Metallo-dependent hydrolases"/>
    <property type="match status" value="1"/>
</dbReference>
<reference evidence="2 3" key="1">
    <citation type="submission" date="2022-03" db="EMBL/GenBank/DDBJ databases">
        <authorList>
            <person name="Jo J.-H."/>
            <person name="Im W.-T."/>
        </authorList>
    </citation>
    <scope>NUCLEOTIDE SEQUENCE [LARGE SCALE GENOMIC DNA]</scope>
    <source>
        <strain evidence="2 3">MA9</strain>
    </source>
</reference>